<protein>
    <recommendedName>
        <fullName evidence="3">USP domain-containing protein</fullName>
    </recommendedName>
</protein>
<proteinExistence type="predicted"/>
<dbReference type="Proteomes" id="UP000325440">
    <property type="component" value="Unassembled WGS sequence"/>
</dbReference>
<sequence>MADTSEDVCETNSSATGIVASNVEEHLEGSGEIAEKPENDTKEYSNKKPYLFNVMNYLNNFKTQIMKSISFVDDTLPQKHVNNTCAFDSVLQVIIVALKNNSSLQEAFKTSKNSFIKMAQYVIIHGWKDPQANELRINLLHEYLENDKSRVKDFHGRLFLNCAISVPHVILHTFRNDPSCEEVSKCANGCTNLPKKRAYVTIPYKELLNENFDDLIADYLSLPVRPCEYCTSMVETKLEMTGSFMFFEVEDADSQKDIELKCIPQSFSITVCEEKKTYKLRGIIHFIRPTANIQLSTQLSKNPLGHYTAICPESRHLWAEYDDICNKHYDQKRVCRTNQFKCCPSLLIYSIL</sequence>
<name>A0A5E4NLC4_9HEMI</name>
<dbReference type="EMBL" id="CABPRJ010002374">
    <property type="protein sequence ID" value="VVC44012.1"/>
    <property type="molecule type" value="Genomic_DNA"/>
</dbReference>
<evidence type="ECO:0000313" key="1">
    <source>
        <dbReference type="EMBL" id="VVC44012.1"/>
    </source>
</evidence>
<reference evidence="1 2" key="1">
    <citation type="submission" date="2019-08" db="EMBL/GenBank/DDBJ databases">
        <authorList>
            <person name="Alioto T."/>
            <person name="Alioto T."/>
            <person name="Gomez Garrido J."/>
        </authorList>
    </citation>
    <scope>NUCLEOTIDE SEQUENCE [LARGE SCALE GENOMIC DNA]</scope>
</reference>
<organism evidence="1 2">
    <name type="scientific">Cinara cedri</name>
    <dbReference type="NCBI Taxonomy" id="506608"/>
    <lineage>
        <taxon>Eukaryota</taxon>
        <taxon>Metazoa</taxon>
        <taxon>Ecdysozoa</taxon>
        <taxon>Arthropoda</taxon>
        <taxon>Hexapoda</taxon>
        <taxon>Insecta</taxon>
        <taxon>Pterygota</taxon>
        <taxon>Neoptera</taxon>
        <taxon>Paraneoptera</taxon>
        <taxon>Hemiptera</taxon>
        <taxon>Sternorrhyncha</taxon>
        <taxon>Aphidomorpha</taxon>
        <taxon>Aphidoidea</taxon>
        <taxon>Aphididae</taxon>
        <taxon>Lachninae</taxon>
        <taxon>Cinara</taxon>
    </lineage>
</organism>
<keyword evidence="2" id="KW-1185">Reference proteome</keyword>
<dbReference type="AlphaFoldDB" id="A0A5E4NLC4"/>
<accession>A0A5E4NLC4</accession>
<evidence type="ECO:0008006" key="3">
    <source>
        <dbReference type="Google" id="ProtNLM"/>
    </source>
</evidence>
<dbReference type="OrthoDB" id="6619363at2759"/>
<gene>
    <name evidence="1" type="ORF">CINCED_3A021822</name>
</gene>
<evidence type="ECO:0000313" key="2">
    <source>
        <dbReference type="Proteomes" id="UP000325440"/>
    </source>
</evidence>